<evidence type="ECO:0000313" key="2">
    <source>
        <dbReference type="Proteomes" id="UP000286288"/>
    </source>
</evidence>
<protein>
    <submittedName>
        <fullName evidence="1">Energy-coupled thiamine transporter ThiT</fullName>
    </submittedName>
</protein>
<dbReference type="EMBL" id="QRMZ01000030">
    <property type="protein sequence ID" value="RHK04102.1"/>
    <property type="molecule type" value="Genomic_DNA"/>
</dbReference>
<dbReference type="NCBIfam" id="TIGR02357">
    <property type="entry name" value="ECF_ThiT_YuaJ"/>
    <property type="match status" value="1"/>
</dbReference>
<name>A0A415EPB6_ENTCA</name>
<dbReference type="Proteomes" id="UP000286288">
    <property type="component" value="Unassembled WGS sequence"/>
</dbReference>
<dbReference type="GO" id="GO:0015234">
    <property type="term" value="F:thiamine transmembrane transporter activity"/>
    <property type="evidence" value="ECO:0007669"/>
    <property type="project" value="InterPro"/>
</dbReference>
<reference evidence="1 2" key="1">
    <citation type="submission" date="2018-08" db="EMBL/GenBank/DDBJ databases">
        <title>A genome reference for cultivated species of the human gut microbiota.</title>
        <authorList>
            <person name="Zou Y."/>
            <person name="Xue W."/>
            <person name="Luo G."/>
        </authorList>
    </citation>
    <scope>NUCLEOTIDE SEQUENCE [LARGE SCALE GENOMIC DNA]</scope>
    <source>
        <strain evidence="1 2">AF48-16</strain>
    </source>
</reference>
<organism evidence="1 2">
    <name type="scientific">Enterococcus casseliflavus</name>
    <name type="common">Enterococcus flavescens</name>
    <dbReference type="NCBI Taxonomy" id="37734"/>
    <lineage>
        <taxon>Bacteria</taxon>
        <taxon>Bacillati</taxon>
        <taxon>Bacillota</taxon>
        <taxon>Bacilli</taxon>
        <taxon>Lactobacillales</taxon>
        <taxon>Enterococcaceae</taxon>
        <taxon>Enterococcus</taxon>
    </lineage>
</organism>
<dbReference type="InterPro" id="IPR012651">
    <property type="entry name" value="Thia_Transptr_ThiT"/>
</dbReference>
<dbReference type="AlphaFoldDB" id="A0A415EPB6"/>
<dbReference type="GO" id="GO:0005886">
    <property type="term" value="C:plasma membrane"/>
    <property type="evidence" value="ECO:0007669"/>
    <property type="project" value="InterPro"/>
</dbReference>
<gene>
    <name evidence="1" type="primary">thiT</name>
    <name evidence="1" type="ORF">DW084_16670</name>
</gene>
<dbReference type="Pfam" id="PF09515">
    <property type="entry name" value="Thia_YuaJ"/>
    <property type="match status" value="1"/>
</dbReference>
<comment type="caution">
    <text evidence="1">The sequence shown here is derived from an EMBL/GenBank/DDBJ whole genome shotgun (WGS) entry which is preliminary data.</text>
</comment>
<evidence type="ECO:0000313" key="1">
    <source>
        <dbReference type="EMBL" id="RHK04102.1"/>
    </source>
</evidence>
<accession>A0A415EPB6</accession>
<proteinExistence type="predicted"/>
<sequence>MILKEEFFLKRKMSLQVWTEGTMIAAIGVVLSYIPIQTANSSIDLSLGLVPLVLYSYRRGVLPGMTAGFMWGLLNILIGSAMRNFITVPQIIFEYPFAFAFGGMGGLFANKIQQAIRQNSKTVTWYVVLGGIVAVISRWFWHYWAGVFVWGMYAPPGQSPYLYSLIFNGSSVIINIVYVGVVLGLLVKAAPKLFVPKA</sequence>
<dbReference type="Gene3D" id="1.10.1760.20">
    <property type="match status" value="1"/>
</dbReference>